<feature type="domain" description="Ig-like" evidence="8">
    <location>
        <begin position="16"/>
        <end position="120"/>
    </location>
</feature>
<accession>G1Q2J0</accession>
<dbReference type="InParanoid" id="G1Q2J0"/>
<dbReference type="InterPro" id="IPR007110">
    <property type="entry name" value="Ig-like_dom"/>
</dbReference>
<dbReference type="FunCoup" id="G1Q2J0">
    <property type="interactions" value="82"/>
</dbReference>
<proteinExistence type="predicted"/>
<reference evidence="9" key="2">
    <citation type="submission" date="2025-08" db="UniProtKB">
        <authorList>
            <consortium name="Ensembl"/>
        </authorList>
    </citation>
    <scope>IDENTIFICATION</scope>
</reference>
<dbReference type="InterPro" id="IPR013106">
    <property type="entry name" value="Ig_V-set"/>
</dbReference>
<dbReference type="InterPro" id="IPR051006">
    <property type="entry name" value="TCR_variable_domain"/>
</dbReference>
<evidence type="ECO:0000256" key="5">
    <source>
        <dbReference type="ARBA" id="ARBA00023319"/>
    </source>
</evidence>
<keyword evidence="4" id="KW-0675">Receptor</keyword>
<keyword evidence="5" id="KW-0393">Immunoglobulin domain</keyword>
<dbReference type="OMA" id="CLFGGSY"/>
<protein>
    <submittedName>
        <fullName evidence="9">T cell receptor alpha variable 29/delta variable 5</fullName>
    </submittedName>
</protein>
<evidence type="ECO:0000256" key="2">
    <source>
        <dbReference type="ARBA" id="ARBA00022859"/>
    </source>
</evidence>
<dbReference type="AlphaFoldDB" id="G1Q2J0"/>
<dbReference type="GeneTree" id="ENSGT00940000153130"/>
<keyword evidence="10" id="KW-1185">Reference proteome</keyword>
<name>G1Q2J0_MYOLU</name>
<dbReference type="eggNOG" id="ENOG502RU26">
    <property type="taxonomic scope" value="Eukaryota"/>
</dbReference>
<evidence type="ECO:0000256" key="4">
    <source>
        <dbReference type="ARBA" id="ARBA00023170"/>
    </source>
</evidence>
<gene>
    <name evidence="9" type="primary">TRAV29DV5</name>
</gene>
<dbReference type="InterPro" id="IPR013783">
    <property type="entry name" value="Ig-like_fold"/>
</dbReference>
<evidence type="ECO:0000256" key="6">
    <source>
        <dbReference type="ARBA" id="ARBA00043266"/>
    </source>
</evidence>
<dbReference type="InterPro" id="IPR036179">
    <property type="entry name" value="Ig-like_dom_sf"/>
</dbReference>
<dbReference type="STRING" id="59463.ENSMLUP00000017923"/>
<dbReference type="Gene3D" id="2.60.40.10">
    <property type="entry name" value="Immunoglobulins"/>
    <property type="match status" value="1"/>
</dbReference>
<feature type="chain" id="PRO_5003417846" evidence="7">
    <location>
        <begin position="22"/>
        <end position="120"/>
    </location>
</feature>
<organism evidence="9 10">
    <name type="scientific">Myotis lucifugus</name>
    <name type="common">Little brown bat</name>
    <dbReference type="NCBI Taxonomy" id="59463"/>
    <lineage>
        <taxon>Eukaryota</taxon>
        <taxon>Metazoa</taxon>
        <taxon>Chordata</taxon>
        <taxon>Craniata</taxon>
        <taxon>Vertebrata</taxon>
        <taxon>Euteleostomi</taxon>
        <taxon>Mammalia</taxon>
        <taxon>Eutheria</taxon>
        <taxon>Laurasiatheria</taxon>
        <taxon>Chiroptera</taxon>
        <taxon>Yangochiroptera</taxon>
        <taxon>Vespertilionidae</taxon>
        <taxon>Myotis</taxon>
    </lineage>
</organism>
<evidence type="ECO:0000256" key="7">
    <source>
        <dbReference type="SAM" id="SignalP"/>
    </source>
</evidence>
<keyword evidence="2" id="KW-0391">Immunity</keyword>
<dbReference type="HOGENOM" id="CLU_077975_8_3_1"/>
<evidence type="ECO:0000256" key="1">
    <source>
        <dbReference type="ARBA" id="ARBA00022729"/>
    </source>
</evidence>
<dbReference type="PANTHER" id="PTHR19343">
    <property type="entry name" value="T CELL RECEPTOR ALPHA VARIABLE 1-2"/>
    <property type="match status" value="1"/>
</dbReference>
<dbReference type="Ensembl" id="ENSMLUT00000025714.1">
    <property type="protein sequence ID" value="ENSMLUP00000017923.1"/>
    <property type="gene ID" value="ENSMLUG00000030079.1"/>
</dbReference>
<evidence type="ECO:0000259" key="8">
    <source>
        <dbReference type="PROSITE" id="PS50835"/>
    </source>
</evidence>
<dbReference type="SMART" id="SM00406">
    <property type="entry name" value="IGv"/>
    <property type="match status" value="1"/>
</dbReference>
<dbReference type="Pfam" id="PF07686">
    <property type="entry name" value="V-set"/>
    <property type="match status" value="1"/>
</dbReference>
<dbReference type="SUPFAM" id="SSF48726">
    <property type="entry name" value="Immunoglobulin"/>
    <property type="match status" value="1"/>
</dbReference>
<keyword evidence="3" id="KW-1064">Adaptive immunity</keyword>
<dbReference type="PANTHER" id="PTHR19343:SF24">
    <property type="entry name" value="T CELL RECEPTOR ALPHA VARIABLE 29_DELTA VARIABLE 5"/>
    <property type="match status" value="1"/>
</dbReference>
<dbReference type="GO" id="GO:0042605">
    <property type="term" value="F:peptide antigen binding"/>
    <property type="evidence" value="ECO:0007669"/>
    <property type="project" value="TreeGrafter"/>
</dbReference>
<reference evidence="9 10" key="1">
    <citation type="journal article" date="2011" name="Nature">
        <title>A high-resolution map of human evolutionary constraint using 29 mammals.</title>
        <authorList>
            <person name="Lindblad-Toh K."/>
            <person name="Garber M."/>
            <person name="Zuk O."/>
            <person name="Lin M.F."/>
            <person name="Parker B.J."/>
            <person name="Washietl S."/>
            <person name="Kheradpour P."/>
            <person name="Ernst J."/>
            <person name="Jordan G."/>
            <person name="Mauceli E."/>
            <person name="Ward L.D."/>
            <person name="Lowe C.B."/>
            <person name="Holloway A.K."/>
            <person name="Clamp M."/>
            <person name="Gnerre S."/>
            <person name="Alfoldi J."/>
            <person name="Beal K."/>
            <person name="Chang J."/>
            <person name="Clawson H."/>
            <person name="Cuff J."/>
            <person name="Di Palma F."/>
            <person name="Fitzgerald S."/>
            <person name="Flicek P."/>
            <person name="Guttman M."/>
            <person name="Hubisz M.J."/>
            <person name="Jaffe D.B."/>
            <person name="Jungreis I."/>
            <person name="Kent W.J."/>
            <person name="Kostka D."/>
            <person name="Lara M."/>
            <person name="Martins A.L."/>
            <person name="Massingham T."/>
            <person name="Moltke I."/>
            <person name="Raney B.J."/>
            <person name="Rasmussen M.D."/>
            <person name="Robinson J."/>
            <person name="Stark A."/>
            <person name="Vilella A.J."/>
            <person name="Wen J."/>
            <person name="Xie X."/>
            <person name="Zody M.C."/>
            <person name="Baldwin J."/>
            <person name="Bloom T."/>
            <person name="Chin C.W."/>
            <person name="Heiman D."/>
            <person name="Nicol R."/>
            <person name="Nusbaum C."/>
            <person name="Young S."/>
            <person name="Wilkinson J."/>
            <person name="Worley K.C."/>
            <person name="Kovar C.L."/>
            <person name="Muzny D.M."/>
            <person name="Gibbs R.A."/>
            <person name="Cree A."/>
            <person name="Dihn H.H."/>
            <person name="Fowler G."/>
            <person name="Jhangiani S."/>
            <person name="Joshi V."/>
            <person name="Lee S."/>
            <person name="Lewis L.R."/>
            <person name="Nazareth L.V."/>
            <person name="Okwuonu G."/>
            <person name="Santibanez J."/>
            <person name="Warren W.C."/>
            <person name="Mardis E.R."/>
            <person name="Weinstock G.M."/>
            <person name="Wilson R.K."/>
            <person name="Delehaunty K."/>
            <person name="Dooling D."/>
            <person name="Fronik C."/>
            <person name="Fulton L."/>
            <person name="Fulton B."/>
            <person name="Graves T."/>
            <person name="Minx P."/>
            <person name="Sodergren E."/>
            <person name="Birney E."/>
            <person name="Margulies E.H."/>
            <person name="Herrero J."/>
            <person name="Green E.D."/>
            <person name="Haussler D."/>
            <person name="Siepel A."/>
            <person name="Goldman N."/>
            <person name="Pollard K.S."/>
            <person name="Pedersen J.S."/>
            <person name="Lander E.S."/>
            <person name="Kellis M."/>
        </authorList>
    </citation>
    <scope>NUCLEOTIDE SEQUENCE [LARGE SCALE GENOMIC DNA]</scope>
</reference>
<reference evidence="9" key="3">
    <citation type="submission" date="2025-09" db="UniProtKB">
        <authorList>
            <consortium name="Ensembl"/>
        </authorList>
    </citation>
    <scope>IDENTIFICATION</scope>
</reference>
<evidence type="ECO:0000313" key="10">
    <source>
        <dbReference type="Proteomes" id="UP000001074"/>
    </source>
</evidence>
<sequence length="120" mass="13231">MDKLLGALLLILCLQPDWVNSQQENGDQQQIKQNSPSLSVQEGGISILNCDYNNNLFTYFAWYKKYPTKGPAFLISIPSVSDKKEDGRFTVLLNVSAKHLSLHIAAVQPGDSALYLCAAS</sequence>
<dbReference type="PROSITE" id="PS50835">
    <property type="entry name" value="IG_LIKE"/>
    <property type="match status" value="1"/>
</dbReference>
<dbReference type="GO" id="GO:0002250">
    <property type="term" value="P:adaptive immune response"/>
    <property type="evidence" value="ECO:0007669"/>
    <property type="project" value="UniProtKB-KW"/>
</dbReference>
<evidence type="ECO:0000256" key="3">
    <source>
        <dbReference type="ARBA" id="ARBA00023130"/>
    </source>
</evidence>
<evidence type="ECO:0000313" key="9">
    <source>
        <dbReference type="Ensembl" id="ENSMLUP00000017923.1"/>
    </source>
</evidence>
<keyword evidence="1 7" id="KW-0732">Signal</keyword>
<feature type="signal peptide" evidence="7">
    <location>
        <begin position="1"/>
        <end position="21"/>
    </location>
</feature>
<keyword evidence="6" id="KW-1279">T cell receptor</keyword>
<dbReference type="EMBL" id="AAPE02039958">
    <property type="status" value="NOT_ANNOTATED_CDS"/>
    <property type="molecule type" value="Genomic_DNA"/>
</dbReference>
<dbReference type="GO" id="GO:0042101">
    <property type="term" value="C:T cell receptor complex"/>
    <property type="evidence" value="ECO:0007669"/>
    <property type="project" value="UniProtKB-KW"/>
</dbReference>
<dbReference type="Proteomes" id="UP000001074">
    <property type="component" value="Unassembled WGS sequence"/>
</dbReference>